<keyword evidence="1" id="KW-0732">Signal</keyword>
<evidence type="ECO:0000313" key="5">
    <source>
        <dbReference type="Proteomes" id="UP000635853"/>
    </source>
</evidence>
<evidence type="ECO:0008006" key="6">
    <source>
        <dbReference type="Google" id="ProtNLM"/>
    </source>
</evidence>
<feature type="signal peptide" evidence="1">
    <location>
        <begin position="1"/>
        <end position="21"/>
    </location>
</feature>
<name>A0A4R8G5C8_9RHOB</name>
<organism evidence="3 4">
    <name type="scientific">Rhodovulum visakhapatnamense</name>
    <dbReference type="NCBI Taxonomy" id="364297"/>
    <lineage>
        <taxon>Bacteria</taxon>
        <taxon>Pseudomonadati</taxon>
        <taxon>Pseudomonadota</taxon>
        <taxon>Alphaproteobacteria</taxon>
        <taxon>Rhodobacterales</taxon>
        <taxon>Paracoccaceae</taxon>
        <taxon>Rhodovulum</taxon>
    </lineage>
</organism>
<keyword evidence="5" id="KW-1185">Reference proteome</keyword>
<evidence type="ECO:0000313" key="4">
    <source>
        <dbReference type="Proteomes" id="UP000295484"/>
    </source>
</evidence>
<feature type="chain" id="PRO_5020466404" description="Lipoprotein" evidence="1">
    <location>
        <begin position="22"/>
        <end position="111"/>
    </location>
</feature>
<evidence type="ECO:0000256" key="1">
    <source>
        <dbReference type="SAM" id="SignalP"/>
    </source>
</evidence>
<reference evidence="3 4" key="1">
    <citation type="submission" date="2019-03" db="EMBL/GenBank/DDBJ databases">
        <title>Genomic Encyclopedia of Type Strains, Phase IV (KMG-IV): sequencing the most valuable type-strain genomes for metagenomic binning, comparative biology and taxonomic classification.</title>
        <authorList>
            <person name="Goeker M."/>
        </authorList>
    </citation>
    <scope>NUCLEOTIDE SEQUENCE [LARGE SCALE GENOMIC DNA]</scope>
    <source>
        <strain evidence="3 4">JA181</strain>
    </source>
</reference>
<dbReference type="EMBL" id="SOEB01000004">
    <property type="protein sequence ID" value="TDX31923.1"/>
    <property type="molecule type" value="Genomic_DNA"/>
</dbReference>
<reference evidence="5" key="2">
    <citation type="submission" date="2021-01" db="EMBL/GenBank/DDBJ databases">
        <title>Draft genomes of Rhodovulum sulfidophilum.</title>
        <authorList>
            <person name="Guzman M.S."/>
        </authorList>
    </citation>
    <scope>NUCLEOTIDE SEQUENCE [LARGE SCALE GENOMIC DNA]</scope>
    <source>
        <strain evidence="5">AB19</strain>
    </source>
</reference>
<comment type="caution">
    <text evidence="3">The sequence shown here is derived from an EMBL/GenBank/DDBJ whole genome shotgun (WGS) entry which is preliminary data.</text>
</comment>
<dbReference type="Proteomes" id="UP000635853">
    <property type="component" value="Unassembled WGS sequence"/>
</dbReference>
<evidence type="ECO:0000313" key="2">
    <source>
        <dbReference type="EMBL" id="MBL3576610.1"/>
    </source>
</evidence>
<protein>
    <recommendedName>
        <fullName evidence="6">Lipoprotein</fullName>
    </recommendedName>
</protein>
<proteinExistence type="predicted"/>
<dbReference type="AlphaFoldDB" id="A0A4R8G5C8"/>
<accession>A0A4R8G5C8</accession>
<dbReference type="Proteomes" id="UP000295484">
    <property type="component" value="Unassembled WGS sequence"/>
</dbReference>
<evidence type="ECO:0000313" key="3">
    <source>
        <dbReference type="EMBL" id="TDX31923.1"/>
    </source>
</evidence>
<dbReference type="EMBL" id="JAESIL010000001">
    <property type="protein sequence ID" value="MBL3576610.1"/>
    <property type="molecule type" value="Genomic_DNA"/>
</dbReference>
<dbReference type="PROSITE" id="PS51257">
    <property type="entry name" value="PROKAR_LIPOPROTEIN"/>
    <property type="match status" value="1"/>
</dbReference>
<sequence>MKYRFVGLLSVALVLSVSACAKRPDAIAPAPMPAGMYDKMSCTKARDELMKVNAEVEELSRKQSGAATADAIGVFLILVPMSTLSGGDKAGDLAAAKGRKLALEARLENCR</sequence>
<gene>
    <name evidence="3" type="ORF">EV657_104120</name>
    <name evidence="2" type="ORF">JMJ92_00300</name>
</gene>
<dbReference type="RefSeq" id="WP_075784128.1">
    <property type="nucleotide sequence ID" value="NZ_JAESIL010000001.1"/>
</dbReference>
<reference evidence="2" key="3">
    <citation type="submission" date="2021-01" db="EMBL/GenBank/DDBJ databases">
        <authorList>
            <person name="Guzman M.S."/>
        </authorList>
    </citation>
    <scope>NUCLEOTIDE SEQUENCE</scope>
    <source>
        <strain evidence="2">AB19</strain>
    </source>
</reference>